<feature type="binding site" evidence="6">
    <location>
        <position position="229"/>
    </location>
    <ligand>
        <name>Mg(2+)</name>
        <dbReference type="ChEBI" id="CHEBI:18420"/>
    </ligand>
</feature>
<dbReference type="OrthoDB" id="9775391at2"/>
<dbReference type="Gene3D" id="3.30.390.10">
    <property type="entry name" value="Enolase-like, N-terminal domain"/>
    <property type="match status" value="1"/>
</dbReference>
<dbReference type="GO" id="GO:0000287">
    <property type="term" value="F:magnesium ion binding"/>
    <property type="evidence" value="ECO:0007669"/>
    <property type="project" value="UniProtKB-ARBA"/>
</dbReference>
<comment type="cofactor">
    <cofactor evidence="6 7">
        <name>Mg(2+)</name>
        <dbReference type="ChEBI" id="CHEBI:18420"/>
    </cofactor>
    <text evidence="6 7">Binds 1 Mg(2+) ion per subunit.</text>
</comment>
<dbReference type="GO" id="GO:0009063">
    <property type="term" value="P:amino acid catabolic process"/>
    <property type="evidence" value="ECO:0007669"/>
    <property type="project" value="InterPro"/>
</dbReference>
<evidence type="ECO:0000256" key="6">
    <source>
        <dbReference type="PIRSR" id="PIRSR634603-3"/>
    </source>
</evidence>
<dbReference type="AlphaFoldDB" id="A0A1H5IMF0"/>
<evidence type="ECO:0000313" key="10">
    <source>
        <dbReference type="Proteomes" id="UP000199448"/>
    </source>
</evidence>
<sequence>MKLETYTFDLELKNTFTITHGSRNHQPTLIVKLTEDGFSGYGEAVGTSYYGKSVERMRESVLRVEEILIDNLHRRPEEVWDVLQPLLEQDYFALCAIDIAMHDLHGKRKGLPLYKLWGYNLDHIPLTNYTIGLDSTEKMVEKMKAFPWPLYKIKLGTKEDVKIVRELRRHSDSVFRVDANGAWTAEEAVENSRQLKDLNVEFIEQPLHRNDWEGMKKVKQEAVLPVIADESCITEADVKKCAEYFDGVNIKLTKCGGLTPGRRMVQEANKLGLKVMVGCMTESTIGISAIAHLLPVLDYVDMDGAMLLKNDIAEGVKVHDQKTYFPERNGTGAMLLPKYESQKSLK</sequence>
<evidence type="ECO:0000259" key="8">
    <source>
        <dbReference type="SMART" id="SM00922"/>
    </source>
</evidence>
<dbReference type="SMART" id="SM00922">
    <property type="entry name" value="MR_MLE"/>
    <property type="match status" value="1"/>
</dbReference>
<dbReference type="InterPro" id="IPR013342">
    <property type="entry name" value="Mandelate_racemase_C"/>
</dbReference>
<keyword evidence="4 7" id="KW-0413">Isomerase</keyword>
<keyword evidence="2 6" id="KW-0479">Metal-binding</keyword>
<organism evidence="9 10">
    <name type="scientific">Salinimicrobium catena</name>
    <dbReference type="NCBI Taxonomy" id="390640"/>
    <lineage>
        <taxon>Bacteria</taxon>
        <taxon>Pseudomonadati</taxon>
        <taxon>Bacteroidota</taxon>
        <taxon>Flavobacteriia</taxon>
        <taxon>Flavobacteriales</taxon>
        <taxon>Flavobacteriaceae</taxon>
        <taxon>Salinimicrobium</taxon>
    </lineage>
</organism>
<dbReference type="EC" id="5.1.1.-" evidence="7"/>
<evidence type="ECO:0000256" key="5">
    <source>
        <dbReference type="PIRSR" id="PIRSR634603-1"/>
    </source>
</evidence>
<dbReference type="SUPFAM" id="SSF54826">
    <property type="entry name" value="Enolase N-terminal domain-like"/>
    <property type="match status" value="1"/>
</dbReference>
<dbReference type="STRING" id="390640.SAMN04488034_101473"/>
<keyword evidence="3 6" id="KW-0460">Magnesium</keyword>
<reference evidence="9 10" key="1">
    <citation type="submission" date="2016-10" db="EMBL/GenBank/DDBJ databases">
        <authorList>
            <person name="de Groot N.N."/>
        </authorList>
    </citation>
    <scope>NUCLEOTIDE SEQUENCE [LARGE SCALE GENOMIC DNA]</scope>
    <source>
        <strain evidence="9 10">DSM 23553</strain>
    </source>
</reference>
<dbReference type="InterPro" id="IPR034593">
    <property type="entry name" value="DgoD-like"/>
</dbReference>
<dbReference type="PROSITE" id="PS00909">
    <property type="entry name" value="MR_MLE_2"/>
    <property type="match status" value="1"/>
</dbReference>
<dbReference type="CDD" id="cd03319">
    <property type="entry name" value="L-Ala-DL-Glu_epimerase"/>
    <property type="match status" value="1"/>
</dbReference>
<name>A0A1H5IMF0_9FLAO</name>
<dbReference type="RefSeq" id="WP_093111340.1">
    <property type="nucleotide sequence ID" value="NZ_FNGG01000001.1"/>
</dbReference>
<evidence type="ECO:0000256" key="3">
    <source>
        <dbReference type="ARBA" id="ARBA00022842"/>
    </source>
</evidence>
<dbReference type="InterPro" id="IPR034603">
    <property type="entry name" value="Dipeptide_epimerase"/>
</dbReference>
<gene>
    <name evidence="9" type="ORF">SAMN04488034_101473</name>
</gene>
<comment type="similarity">
    <text evidence="1 7">Belongs to the mandelate racemase/muconate lactonizing enzyme family.</text>
</comment>
<dbReference type="SFLD" id="SFLDG00180">
    <property type="entry name" value="muconate_cycloisomerase"/>
    <property type="match status" value="1"/>
</dbReference>
<evidence type="ECO:0000256" key="1">
    <source>
        <dbReference type="ARBA" id="ARBA00008031"/>
    </source>
</evidence>
<dbReference type="InterPro" id="IPR029065">
    <property type="entry name" value="Enolase_C-like"/>
</dbReference>
<dbReference type="InterPro" id="IPR013341">
    <property type="entry name" value="Mandelate_racemase_N_dom"/>
</dbReference>
<dbReference type="SFLD" id="SFLDS00001">
    <property type="entry name" value="Enolase"/>
    <property type="match status" value="1"/>
</dbReference>
<dbReference type="InterPro" id="IPR036849">
    <property type="entry name" value="Enolase-like_C_sf"/>
</dbReference>
<dbReference type="Pfam" id="PF02746">
    <property type="entry name" value="MR_MLE_N"/>
    <property type="match status" value="1"/>
</dbReference>
<protein>
    <recommendedName>
        <fullName evidence="7">Dipeptide epimerase</fullName>
        <ecNumber evidence="7">5.1.1.-</ecNumber>
    </recommendedName>
</protein>
<dbReference type="Proteomes" id="UP000199448">
    <property type="component" value="Unassembled WGS sequence"/>
</dbReference>
<dbReference type="InterPro" id="IPR029017">
    <property type="entry name" value="Enolase-like_N"/>
</dbReference>
<evidence type="ECO:0000256" key="4">
    <source>
        <dbReference type="ARBA" id="ARBA00023235"/>
    </source>
</evidence>
<dbReference type="PANTHER" id="PTHR48080:SF3">
    <property type="entry name" value="ENOLASE SUPERFAMILY MEMBER DDB_G0284701"/>
    <property type="match status" value="1"/>
</dbReference>
<dbReference type="InterPro" id="IPR018110">
    <property type="entry name" value="Mandel_Rmase/mucon_lact_enz_CS"/>
</dbReference>
<feature type="active site" description="Proton acceptor; specific for (S)-substrate epimerization" evidence="5">
    <location>
        <position position="251"/>
    </location>
</feature>
<feature type="binding site" evidence="6">
    <location>
        <position position="204"/>
    </location>
    <ligand>
        <name>Mg(2+)</name>
        <dbReference type="ChEBI" id="CHEBI:18420"/>
    </ligand>
</feature>
<feature type="binding site" evidence="6">
    <location>
        <position position="178"/>
    </location>
    <ligand>
        <name>Mg(2+)</name>
        <dbReference type="ChEBI" id="CHEBI:18420"/>
    </ligand>
</feature>
<evidence type="ECO:0000256" key="7">
    <source>
        <dbReference type="RuleBase" id="RU366006"/>
    </source>
</evidence>
<proteinExistence type="inferred from homology"/>
<dbReference type="SUPFAM" id="SSF51604">
    <property type="entry name" value="Enolase C-terminal domain-like"/>
    <property type="match status" value="1"/>
</dbReference>
<dbReference type="Pfam" id="PF13378">
    <property type="entry name" value="MR_MLE_C"/>
    <property type="match status" value="1"/>
</dbReference>
<evidence type="ECO:0000313" key="9">
    <source>
        <dbReference type="EMBL" id="SEE41426.1"/>
    </source>
</evidence>
<feature type="active site" description="Proton acceptor; specific for (R)-substrate epimerization" evidence="5">
    <location>
        <position position="154"/>
    </location>
</feature>
<feature type="domain" description="Mandelate racemase/muconate lactonizing enzyme C-terminal" evidence="8">
    <location>
        <begin position="136"/>
        <end position="225"/>
    </location>
</feature>
<dbReference type="GO" id="GO:0016855">
    <property type="term" value="F:racemase and epimerase activity, acting on amino acids and derivatives"/>
    <property type="evidence" value="ECO:0007669"/>
    <property type="project" value="UniProtKB-UniRule"/>
</dbReference>
<dbReference type="PANTHER" id="PTHR48080">
    <property type="entry name" value="D-GALACTONATE DEHYDRATASE-RELATED"/>
    <property type="match status" value="1"/>
</dbReference>
<dbReference type="EMBL" id="FNUG01000001">
    <property type="protein sequence ID" value="SEE41426.1"/>
    <property type="molecule type" value="Genomic_DNA"/>
</dbReference>
<keyword evidence="10" id="KW-1185">Reference proteome</keyword>
<dbReference type="Gene3D" id="3.20.20.120">
    <property type="entry name" value="Enolase-like C-terminal domain"/>
    <property type="match status" value="1"/>
</dbReference>
<evidence type="ECO:0000256" key="2">
    <source>
        <dbReference type="ARBA" id="ARBA00022723"/>
    </source>
</evidence>
<accession>A0A1H5IMF0</accession>